<evidence type="ECO:0000256" key="4">
    <source>
        <dbReference type="PROSITE-ProRule" id="PRU00335"/>
    </source>
</evidence>
<keyword evidence="7" id="KW-1185">Reference proteome</keyword>
<dbReference type="PROSITE" id="PS50977">
    <property type="entry name" value="HTH_TETR_2"/>
    <property type="match status" value="1"/>
</dbReference>
<dbReference type="InterPro" id="IPR036271">
    <property type="entry name" value="Tet_transcr_reg_TetR-rel_C_sf"/>
</dbReference>
<gene>
    <name evidence="6" type="ORF">GCM10022222_83130</name>
</gene>
<dbReference type="EMBL" id="BAAAZN010000031">
    <property type="protein sequence ID" value="GAA3585872.1"/>
    <property type="molecule type" value="Genomic_DNA"/>
</dbReference>
<keyword evidence="2 4" id="KW-0238">DNA-binding</keyword>
<dbReference type="SUPFAM" id="SSF46689">
    <property type="entry name" value="Homeodomain-like"/>
    <property type="match status" value="1"/>
</dbReference>
<feature type="domain" description="HTH tetR-type" evidence="5">
    <location>
        <begin position="6"/>
        <end position="66"/>
    </location>
</feature>
<evidence type="ECO:0000256" key="1">
    <source>
        <dbReference type="ARBA" id="ARBA00023015"/>
    </source>
</evidence>
<proteinExistence type="predicted"/>
<dbReference type="InterPro" id="IPR009057">
    <property type="entry name" value="Homeodomain-like_sf"/>
</dbReference>
<dbReference type="Gene3D" id="1.10.10.60">
    <property type="entry name" value="Homeodomain-like"/>
    <property type="match status" value="1"/>
</dbReference>
<evidence type="ECO:0000313" key="6">
    <source>
        <dbReference type="EMBL" id="GAA3585872.1"/>
    </source>
</evidence>
<keyword evidence="3" id="KW-0804">Transcription</keyword>
<dbReference type="Gene3D" id="1.10.357.10">
    <property type="entry name" value="Tetracycline Repressor, domain 2"/>
    <property type="match status" value="1"/>
</dbReference>
<keyword evidence="1" id="KW-0805">Transcription regulation</keyword>
<dbReference type="Pfam" id="PF16925">
    <property type="entry name" value="TetR_C_13"/>
    <property type="match status" value="1"/>
</dbReference>
<name>A0ABP6YMT6_9PSEU</name>
<dbReference type="RefSeq" id="WP_344869070.1">
    <property type="nucleotide sequence ID" value="NZ_BAAAZN010000031.1"/>
</dbReference>
<dbReference type="PANTHER" id="PTHR47506:SF10">
    <property type="entry name" value="TRANSCRIPTIONAL REGULATORY PROTEIN"/>
    <property type="match status" value="1"/>
</dbReference>
<feature type="DNA-binding region" description="H-T-H motif" evidence="4">
    <location>
        <begin position="29"/>
        <end position="48"/>
    </location>
</feature>
<evidence type="ECO:0000313" key="7">
    <source>
        <dbReference type="Proteomes" id="UP001500689"/>
    </source>
</evidence>
<evidence type="ECO:0000256" key="2">
    <source>
        <dbReference type="ARBA" id="ARBA00023125"/>
    </source>
</evidence>
<dbReference type="InterPro" id="IPR011075">
    <property type="entry name" value="TetR_C"/>
</dbReference>
<dbReference type="InterPro" id="IPR001647">
    <property type="entry name" value="HTH_TetR"/>
</dbReference>
<dbReference type="PANTHER" id="PTHR47506">
    <property type="entry name" value="TRANSCRIPTIONAL REGULATORY PROTEIN"/>
    <property type="match status" value="1"/>
</dbReference>
<dbReference type="Pfam" id="PF00440">
    <property type="entry name" value="TetR_N"/>
    <property type="match status" value="1"/>
</dbReference>
<evidence type="ECO:0000259" key="5">
    <source>
        <dbReference type="PROSITE" id="PS50977"/>
    </source>
</evidence>
<accession>A0ABP6YMT6</accession>
<comment type="caution">
    <text evidence="6">The sequence shown here is derived from an EMBL/GenBank/DDBJ whole genome shotgun (WGS) entry which is preliminary data.</text>
</comment>
<evidence type="ECO:0000256" key="3">
    <source>
        <dbReference type="ARBA" id="ARBA00023163"/>
    </source>
</evidence>
<organism evidence="6 7">
    <name type="scientific">Amycolatopsis ultiminotia</name>
    <dbReference type="NCBI Taxonomy" id="543629"/>
    <lineage>
        <taxon>Bacteria</taxon>
        <taxon>Bacillati</taxon>
        <taxon>Actinomycetota</taxon>
        <taxon>Actinomycetes</taxon>
        <taxon>Pseudonocardiales</taxon>
        <taxon>Pseudonocardiaceae</taxon>
        <taxon>Amycolatopsis</taxon>
    </lineage>
</organism>
<dbReference type="SUPFAM" id="SSF48498">
    <property type="entry name" value="Tetracyclin repressor-like, C-terminal domain"/>
    <property type="match status" value="1"/>
</dbReference>
<protein>
    <submittedName>
        <fullName evidence="6">TetR/AcrR family transcriptional regulator</fullName>
    </submittedName>
</protein>
<dbReference type="Proteomes" id="UP001500689">
    <property type="component" value="Unassembled WGS sequence"/>
</dbReference>
<reference evidence="7" key="1">
    <citation type="journal article" date="2019" name="Int. J. Syst. Evol. Microbiol.">
        <title>The Global Catalogue of Microorganisms (GCM) 10K type strain sequencing project: providing services to taxonomists for standard genome sequencing and annotation.</title>
        <authorList>
            <consortium name="The Broad Institute Genomics Platform"/>
            <consortium name="The Broad Institute Genome Sequencing Center for Infectious Disease"/>
            <person name="Wu L."/>
            <person name="Ma J."/>
        </authorList>
    </citation>
    <scope>NUCLEOTIDE SEQUENCE [LARGE SCALE GENOMIC DNA]</scope>
    <source>
        <strain evidence="7">JCM 16898</strain>
    </source>
</reference>
<sequence>MARPRKFDEQTVLNAARATFWRDGYAATSVQALTEATGLGTQSLYGAFSSKHDLFIRILDDYRARQAAGLAAAITADPSPWHGLTSAVTFEDGGRLDLPPQGCLMANSAAALSAEDEQVQALARRAYSDTLALFARQITQAQENGEIDADVDPEQTARALIAVMQGIEFLHKSGIGEDELQLAKTAALEMVERSVAR</sequence>